<accession>A0ABM8YFX5</accession>
<evidence type="ECO:0000313" key="3">
    <source>
        <dbReference type="Proteomes" id="UP000789423"/>
    </source>
</evidence>
<dbReference type="RefSeq" id="WP_230576546.1">
    <property type="nucleotide sequence ID" value="NZ_CAKJTI010000032.1"/>
</dbReference>
<sequence>MENMIANKQEEVEALENIASFDADVFLSETANRVSKVWRIVFCVDTLITLSYVIFPKKKKKEKETLPR</sequence>
<organism evidence="2 3">
    <name type="scientific">Bacillus rhizoplanae</name>
    <dbReference type="NCBI Taxonomy" id="2880966"/>
    <lineage>
        <taxon>Bacteria</taxon>
        <taxon>Bacillati</taxon>
        <taxon>Bacillota</taxon>
        <taxon>Bacilli</taxon>
        <taxon>Bacillales</taxon>
        <taxon>Bacillaceae</taxon>
        <taxon>Bacillus</taxon>
    </lineage>
</organism>
<dbReference type="EMBL" id="CAKJTI010000032">
    <property type="protein sequence ID" value="CAG9614604.1"/>
    <property type="molecule type" value="Genomic_DNA"/>
</dbReference>
<gene>
    <name evidence="2" type="ORF">BACCIP111899_03837</name>
</gene>
<reference evidence="2 3" key="1">
    <citation type="submission" date="2021-10" db="EMBL/GenBank/DDBJ databases">
        <authorList>
            <person name="Criscuolo A."/>
        </authorList>
    </citation>
    <scope>NUCLEOTIDE SEQUENCE [LARGE SCALE GENOMIC DNA]</scope>
    <source>
        <strain evidence="3">CIP 111899</strain>
    </source>
</reference>
<evidence type="ECO:0000313" key="2">
    <source>
        <dbReference type="EMBL" id="CAG9614604.1"/>
    </source>
</evidence>
<keyword evidence="3" id="KW-1185">Reference proteome</keyword>
<feature type="transmembrane region" description="Helical" evidence="1">
    <location>
        <begin position="37"/>
        <end position="55"/>
    </location>
</feature>
<keyword evidence="1" id="KW-1133">Transmembrane helix</keyword>
<dbReference type="Proteomes" id="UP000789423">
    <property type="component" value="Unassembled WGS sequence"/>
</dbReference>
<keyword evidence="1" id="KW-0812">Transmembrane</keyword>
<evidence type="ECO:0000256" key="1">
    <source>
        <dbReference type="SAM" id="Phobius"/>
    </source>
</evidence>
<protein>
    <submittedName>
        <fullName evidence="2">Uncharacterized protein</fullName>
    </submittedName>
</protein>
<keyword evidence="1" id="KW-0472">Membrane</keyword>
<comment type="caution">
    <text evidence="2">The sequence shown here is derived from an EMBL/GenBank/DDBJ whole genome shotgun (WGS) entry which is preliminary data.</text>
</comment>
<proteinExistence type="predicted"/>
<name>A0ABM8YFX5_9BACI</name>